<organism evidence="1 2">
    <name type="scientific">Citrifermentans bremense</name>
    <dbReference type="NCBI Taxonomy" id="60035"/>
    <lineage>
        <taxon>Bacteria</taxon>
        <taxon>Pseudomonadati</taxon>
        <taxon>Thermodesulfobacteriota</taxon>
        <taxon>Desulfuromonadia</taxon>
        <taxon>Geobacterales</taxon>
        <taxon>Geobacteraceae</taxon>
        <taxon>Citrifermentans</taxon>
    </lineage>
</organism>
<keyword evidence="2" id="KW-1185">Reference proteome</keyword>
<dbReference type="CDD" id="cd08026">
    <property type="entry name" value="DUF326"/>
    <property type="match status" value="1"/>
</dbReference>
<dbReference type="EMBL" id="AP023213">
    <property type="protein sequence ID" value="BCG49015.1"/>
    <property type="molecule type" value="Genomic_DNA"/>
</dbReference>
<protein>
    <submittedName>
        <fullName evidence="1">Uncharacterized cysteine-rich DUF326 protein bsYhjQ/STM1261</fullName>
    </submittedName>
</protein>
<proteinExistence type="predicted"/>
<dbReference type="Gene3D" id="1.20.1270.360">
    <property type="match status" value="1"/>
</dbReference>
<dbReference type="Proteomes" id="UP000515472">
    <property type="component" value="Chromosome"/>
</dbReference>
<reference evidence="1 2" key="1">
    <citation type="submission" date="2020-06" db="EMBL/GenBank/DDBJ databases">
        <title>Interaction of electrochemicaly active bacteria, Geobacter bremensis R4 on different carbon anode.</title>
        <authorList>
            <person name="Meng L."/>
            <person name="Yoshida N."/>
        </authorList>
    </citation>
    <scope>NUCLEOTIDE SEQUENCE [LARGE SCALE GENOMIC DNA]</scope>
    <source>
        <strain evidence="1 2">R4</strain>
    </source>
</reference>
<dbReference type="PANTHER" id="PTHR37310">
    <property type="entry name" value="CYTOPLASMIC PROTEIN-RELATED"/>
    <property type="match status" value="1"/>
</dbReference>
<accession>A0A6S6MC42</accession>
<dbReference type="PANTHER" id="PTHR37310:SF1">
    <property type="entry name" value="CYTOPLASMIC PROTEIN"/>
    <property type="match status" value="1"/>
</dbReference>
<gene>
    <name evidence="1" type="ORF">GEOBRER4_n3911</name>
</gene>
<dbReference type="RefSeq" id="WP_185243579.1">
    <property type="nucleotide sequence ID" value="NZ_AP023213.1"/>
</dbReference>
<dbReference type="AlphaFoldDB" id="A0A6S6MC42"/>
<dbReference type="InterPro" id="IPR044543">
    <property type="entry name" value="YHJQ-like"/>
</dbReference>
<evidence type="ECO:0000313" key="2">
    <source>
        <dbReference type="Proteomes" id="UP000515472"/>
    </source>
</evidence>
<sequence>MKTMDMLNAHPRRSTLDLTVVTECVNALVECADVCTSCADACLGEEQVQMLTRCIRLNLDCADICQATARVLARQTEPAPLLLRAQLDSCAIACRTCAQECEEHSEMHQHCRICRASCLNCEKICQEMLSRLSEGSRTSLL</sequence>
<dbReference type="KEGG" id="gbn:GEOBRER4_37650"/>
<dbReference type="Pfam" id="PF03860">
    <property type="entry name" value="Csp"/>
    <property type="match status" value="1"/>
</dbReference>
<dbReference type="InterPro" id="IPR005560">
    <property type="entry name" value="Csp_YhjQ"/>
</dbReference>
<name>A0A6S6MC42_9BACT</name>
<evidence type="ECO:0000313" key="1">
    <source>
        <dbReference type="EMBL" id="BCG49015.1"/>
    </source>
</evidence>